<name>A0A1A2Z6A9_9MYCO</name>
<dbReference type="OrthoDB" id="4624706at2"/>
<organism evidence="2 3">
    <name type="scientific">Mycobacterium kyorinense</name>
    <dbReference type="NCBI Taxonomy" id="487514"/>
    <lineage>
        <taxon>Bacteria</taxon>
        <taxon>Bacillati</taxon>
        <taxon>Actinomycetota</taxon>
        <taxon>Actinomycetes</taxon>
        <taxon>Mycobacteriales</taxon>
        <taxon>Mycobacteriaceae</taxon>
        <taxon>Mycobacterium</taxon>
    </lineage>
</organism>
<proteinExistence type="predicted"/>
<dbReference type="Proteomes" id="UP000093592">
    <property type="component" value="Unassembled WGS sequence"/>
</dbReference>
<feature type="chain" id="PRO_5008318723" description="MPT63-like domain-containing protein" evidence="1">
    <location>
        <begin position="25"/>
        <end position="168"/>
    </location>
</feature>
<feature type="signal peptide" evidence="1">
    <location>
        <begin position="1"/>
        <end position="24"/>
    </location>
</feature>
<dbReference type="AlphaFoldDB" id="A0A1A2Z6A9"/>
<dbReference type="RefSeq" id="WP_065014716.1">
    <property type="nucleotide sequence ID" value="NZ_LZKJ01000115.1"/>
</dbReference>
<dbReference type="EMBL" id="LZKJ01000115">
    <property type="protein sequence ID" value="OBI46099.1"/>
    <property type="molecule type" value="Genomic_DNA"/>
</dbReference>
<keyword evidence="1" id="KW-0732">Signal</keyword>
<gene>
    <name evidence="2" type="ORF">A5707_22115</name>
</gene>
<evidence type="ECO:0000313" key="3">
    <source>
        <dbReference type="Proteomes" id="UP000093592"/>
    </source>
</evidence>
<sequence>MHRWLIVVITVMVAGFVAAPPASAGEAPIGRLGDTLRVDTGKMIADITVSSVQRVEAPPGFGYQRGGNYVKGFPGSGVDRADVAIHAIRVPNPFQMGTDFVFVGVTPFADAYRPRPSDAPDALEVALGNAPAGSVVRGGVYWDVQRDPVSNVVLLDKKTGTHLAQWNL</sequence>
<evidence type="ECO:0000313" key="2">
    <source>
        <dbReference type="EMBL" id="OBI46099.1"/>
    </source>
</evidence>
<accession>A0A1A2Z6A9</accession>
<comment type="caution">
    <text evidence="2">The sequence shown here is derived from an EMBL/GenBank/DDBJ whole genome shotgun (WGS) entry which is preliminary data.</text>
</comment>
<evidence type="ECO:0000256" key="1">
    <source>
        <dbReference type="SAM" id="SignalP"/>
    </source>
</evidence>
<protein>
    <recommendedName>
        <fullName evidence="4">MPT63-like domain-containing protein</fullName>
    </recommendedName>
</protein>
<reference evidence="3" key="1">
    <citation type="submission" date="2016-06" db="EMBL/GenBank/DDBJ databases">
        <authorList>
            <person name="Sutton G."/>
            <person name="Brinkac L."/>
            <person name="Sanka R."/>
            <person name="Adams M."/>
            <person name="Lau E."/>
            <person name="Sam S."/>
            <person name="Sreng N."/>
            <person name="Him V."/>
            <person name="Kerleguer A."/>
            <person name="Cheng S."/>
        </authorList>
    </citation>
    <scope>NUCLEOTIDE SEQUENCE [LARGE SCALE GENOMIC DNA]</scope>
    <source>
        <strain evidence="3">E861</strain>
    </source>
</reference>
<evidence type="ECO:0008006" key="4">
    <source>
        <dbReference type="Google" id="ProtNLM"/>
    </source>
</evidence>